<sequence length="498" mass="59026">MDILFPPKSATNKRRSSSDFKKANLNLTLRERQVRKLTQEKNSSQILDTAYIYKPSSHLPSTDMNEISTQLTVLKKTFDKQCSEFTKRDSFLCVLKSELDKITAVEKRQAMFKEIKLLEIKSLEDEVEKTKSFQAQEEDNKEIFLHVLDRMRTTIVHLKNQTHSYKLSLHKKSFSLLTEKILVNKTKESRARTANALTRLKSIAETQKNEEKKEVHELEKNVEKRRVASTNRSERRKKQAEIVEKAMIESQSSKLEETREKYFINKLWYSVTSLRFQKEQNNSKKFEDAHLRIKLATGIKDVPLFVEKFLTREKSYREMLISVKEKEAELNKYKDKIERMQKEIEKFSSIPTDVKIDKTSKMTLQRLHKEMRELLEKKSCIMQVYDKVGEWIQRIKNKLIANEADSVFTTEFVMKERETFRENFDDLKAAVIPILKGINRARFIEENKKKDKLKDIIEDLPEHTRVQRRFRRSFDDTELLGLETEPIPDDFVRKIKKN</sequence>
<dbReference type="OrthoDB" id="324371at2759"/>
<keyword evidence="1" id="KW-0175">Coiled coil</keyword>
<dbReference type="AlphaFoldDB" id="A0A1R2CN91"/>
<keyword evidence="3" id="KW-1185">Reference proteome</keyword>
<evidence type="ECO:0000313" key="2">
    <source>
        <dbReference type="EMBL" id="OMJ90482.1"/>
    </source>
</evidence>
<evidence type="ECO:0000313" key="3">
    <source>
        <dbReference type="Proteomes" id="UP000187209"/>
    </source>
</evidence>
<organism evidence="2 3">
    <name type="scientific">Stentor coeruleus</name>
    <dbReference type="NCBI Taxonomy" id="5963"/>
    <lineage>
        <taxon>Eukaryota</taxon>
        <taxon>Sar</taxon>
        <taxon>Alveolata</taxon>
        <taxon>Ciliophora</taxon>
        <taxon>Postciliodesmatophora</taxon>
        <taxon>Heterotrichea</taxon>
        <taxon>Heterotrichida</taxon>
        <taxon>Stentoridae</taxon>
        <taxon>Stentor</taxon>
    </lineage>
</organism>
<feature type="coiled-coil region" evidence="1">
    <location>
        <begin position="194"/>
        <end position="228"/>
    </location>
</feature>
<protein>
    <submittedName>
        <fullName evidence="2">Uncharacterized protein</fullName>
    </submittedName>
</protein>
<accession>A0A1R2CN91</accession>
<evidence type="ECO:0000256" key="1">
    <source>
        <dbReference type="SAM" id="Coils"/>
    </source>
</evidence>
<name>A0A1R2CN91_9CILI</name>
<gene>
    <name evidence="2" type="ORF">SteCoe_7185</name>
</gene>
<reference evidence="2 3" key="1">
    <citation type="submission" date="2016-11" db="EMBL/GenBank/DDBJ databases">
        <title>The macronuclear genome of Stentor coeruleus: a giant cell with tiny introns.</title>
        <authorList>
            <person name="Slabodnick M."/>
            <person name="Ruby J.G."/>
            <person name="Reiff S.B."/>
            <person name="Swart E.C."/>
            <person name="Gosai S."/>
            <person name="Prabakaran S."/>
            <person name="Witkowska E."/>
            <person name="Larue G.E."/>
            <person name="Fisher S."/>
            <person name="Freeman R.M."/>
            <person name="Gunawardena J."/>
            <person name="Chu W."/>
            <person name="Stover N.A."/>
            <person name="Gregory B.D."/>
            <person name="Nowacki M."/>
            <person name="Derisi J."/>
            <person name="Roy S.W."/>
            <person name="Marshall W.F."/>
            <person name="Sood P."/>
        </authorList>
    </citation>
    <scope>NUCLEOTIDE SEQUENCE [LARGE SCALE GENOMIC DNA]</scope>
    <source>
        <strain evidence="2">WM001</strain>
    </source>
</reference>
<comment type="caution">
    <text evidence="2">The sequence shown here is derived from an EMBL/GenBank/DDBJ whole genome shotgun (WGS) entry which is preliminary data.</text>
</comment>
<dbReference type="EMBL" id="MPUH01000102">
    <property type="protein sequence ID" value="OMJ90482.1"/>
    <property type="molecule type" value="Genomic_DNA"/>
</dbReference>
<dbReference type="Proteomes" id="UP000187209">
    <property type="component" value="Unassembled WGS sequence"/>
</dbReference>
<feature type="coiled-coil region" evidence="1">
    <location>
        <begin position="316"/>
        <end position="350"/>
    </location>
</feature>
<proteinExistence type="predicted"/>